<keyword evidence="3" id="KW-0067">ATP-binding</keyword>
<evidence type="ECO:0000313" key="5">
    <source>
        <dbReference type="EMBL" id="MBJ8350206.1"/>
    </source>
</evidence>
<dbReference type="InterPro" id="IPR047667">
    <property type="entry name" value="ATPase_ComGA"/>
</dbReference>
<comment type="caution">
    <text evidence="5">The sequence shown here is derived from an EMBL/GenBank/DDBJ whole genome shotgun (WGS) entry which is preliminary data.</text>
</comment>
<dbReference type="CDD" id="cd01129">
    <property type="entry name" value="PulE-GspE-like"/>
    <property type="match status" value="1"/>
</dbReference>
<evidence type="ECO:0000256" key="1">
    <source>
        <dbReference type="ARBA" id="ARBA00006611"/>
    </source>
</evidence>
<keyword evidence="6" id="KW-1185">Reference proteome</keyword>
<sequence>MIQEIGKNIIKQAVEKQAQDIYLIPKSNQYELYMRIKDDRKWIASYPYEEMAGLISHFKFVSGMNVGEKRRSQLGACDYLYADNASISLRLSSVSDYKGLESLVIRLLFEKQENLEFWFDGDKQMLKETYVRGLYLFSGPVGSGKTTLMYHLIREKFPDKQIMTIEDPVEMKQENMLQLQINNSIEMTYERLIKLSLRHRPDVLIIGEIRDTETARAVIRASLTGVIIFSTLHAKSIPGVYHRLLELGITKKELANTLNGVAYQRLIAGGALIDFAKENYQNYSQNQWNKRLKTLFTDGHITKEQKEAEEIIT</sequence>
<dbReference type="NCBIfam" id="NF041000">
    <property type="entry name" value="ATPase_ComGA"/>
    <property type="match status" value="1"/>
</dbReference>
<keyword evidence="2" id="KW-0547">Nucleotide-binding</keyword>
<comment type="similarity">
    <text evidence="1">Belongs to the GSP E family.</text>
</comment>
<dbReference type="InterPro" id="IPR027417">
    <property type="entry name" value="P-loop_NTPase"/>
</dbReference>
<proteinExistence type="inferred from homology"/>
<dbReference type="AlphaFoldDB" id="A0A934UDV3"/>
<protein>
    <submittedName>
        <fullName evidence="5">Flp pilus assembly complex ATPase component TadA</fullName>
    </submittedName>
</protein>
<name>A0A934UDV3_9STRE</name>
<organism evidence="5 6">
    <name type="scientific">Streptococcus zalophi</name>
    <dbReference type="NCBI Taxonomy" id="640031"/>
    <lineage>
        <taxon>Bacteria</taxon>
        <taxon>Bacillati</taxon>
        <taxon>Bacillota</taxon>
        <taxon>Bacilli</taxon>
        <taxon>Lactobacillales</taxon>
        <taxon>Streptococcaceae</taxon>
        <taxon>Streptococcus</taxon>
    </lineage>
</organism>
<dbReference type="Pfam" id="PF00437">
    <property type="entry name" value="T2SSE"/>
    <property type="match status" value="1"/>
</dbReference>
<evidence type="ECO:0000259" key="4">
    <source>
        <dbReference type="PROSITE" id="PS00662"/>
    </source>
</evidence>
<dbReference type="GO" id="GO:0005524">
    <property type="term" value="F:ATP binding"/>
    <property type="evidence" value="ECO:0007669"/>
    <property type="project" value="UniProtKB-KW"/>
</dbReference>
<dbReference type="SUPFAM" id="SSF52540">
    <property type="entry name" value="P-loop containing nucleoside triphosphate hydrolases"/>
    <property type="match status" value="1"/>
</dbReference>
<reference evidence="5 6" key="1">
    <citation type="journal article" date="2021" name="Int. J. Syst. Evol. Microbiol.">
        <title>Streptococcus vicugnae sp. nov., isolated from faeces of alpacas (Vicugna pacos) and cattle (Bos taurus), Streptococcus zalophi sp. nov., and Streptococcus pacificus sp. nov., isolated from respiratory tract of California sea lions (Zalophus californianus).</title>
        <authorList>
            <person name="Volokhov D.V."/>
            <person name="Zagorodnyaya T.A."/>
            <person name="Shen Z."/>
            <person name="Blom J."/>
            <person name="Furtak V.A."/>
            <person name="Eisenberg T."/>
            <person name="Fan P."/>
            <person name="Jeong K.C."/>
            <person name="Gao Y."/>
            <person name="Zhang S."/>
            <person name="Amselle M."/>
        </authorList>
    </citation>
    <scope>NUCLEOTIDE SEQUENCE [LARGE SCALE GENOMIC DNA]</scope>
    <source>
        <strain evidence="6">CSL7508-lung</strain>
    </source>
</reference>
<gene>
    <name evidence="5" type="primary">tadA</name>
    <name evidence="5" type="ORF">JHK64_06115</name>
</gene>
<feature type="domain" description="Bacterial type II secretion system protein E" evidence="4">
    <location>
        <begin position="197"/>
        <end position="211"/>
    </location>
</feature>
<dbReference type="EMBL" id="JAENBP010000007">
    <property type="protein sequence ID" value="MBJ8350206.1"/>
    <property type="molecule type" value="Genomic_DNA"/>
</dbReference>
<dbReference type="InterPro" id="IPR001482">
    <property type="entry name" value="T2SS/T4SS_dom"/>
</dbReference>
<dbReference type="Gene3D" id="3.40.50.300">
    <property type="entry name" value="P-loop containing nucleotide triphosphate hydrolases"/>
    <property type="match status" value="1"/>
</dbReference>
<dbReference type="PANTHER" id="PTHR30258">
    <property type="entry name" value="TYPE II SECRETION SYSTEM PROTEIN GSPE-RELATED"/>
    <property type="match status" value="1"/>
</dbReference>
<dbReference type="PANTHER" id="PTHR30258:SF2">
    <property type="entry name" value="COMG OPERON PROTEIN 1"/>
    <property type="match status" value="1"/>
</dbReference>
<evidence type="ECO:0000256" key="3">
    <source>
        <dbReference type="ARBA" id="ARBA00022840"/>
    </source>
</evidence>
<dbReference type="GO" id="GO:0016887">
    <property type="term" value="F:ATP hydrolysis activity"/>
    <property type="evidence" value="ECO:0007669"/>
    <property type="project" value="TreeGrafter"/>
</dbReference>
<dbReference type="Gene3D" id="3.30.450.90">
    <property type="match status" value="1"/>
</dbReference>
<dbReference type="RefSeq" id="WP_199568120.1">
    <property type="nucleotide sequence ID" value="NZ_JAENBP010000007.1"/>
</dbReference>
<evidence type="ECO:0000256" key="2">
    <source>
        <dbReference type="ARBA" id="ARBA00022741"/>
    </source>
</evidence>
<evidence type="ECO:0000313" key="6">
    <source>
        <dbReference type="Proteomes" id="UP000644875"/>
    </source>
</evidence>
<dbReference type="GO" id="GO:0005886">
    <property type="term" value="C:plasma membrane"/>
    <property type="evidence" value="ECO:0007669"/>
    <property type="project" value="TreeGrafter"/>
</dbReference>
<dbReference type="PROSITE" id="PS00662">
    <property type="entry name" value="T2SP_E"/>
    <property type="match status" value="1"/>
</dbReference>
<dbReference type="Proteomes" id="UP000644875">
    <property type="component" value="Unassembled WGS sequence"/>
</dbReference>
<accession>A0A934UDV3</accession>